<dbReference type="EnsemblMetazoa" id="SCAU007289-RA">
    <property type="protein sequence ID" value="SCAU007289-PA"/>
    <property type="gene ID" value="SCAU007289"/>
</dbReference>
<dbReference type="GO" id="GO:0016095">
    <property type="term" value="P:polyprenol catabolic process"/>
    <property type="evidence" value="ECO:0007669"/>
    <property type="project" value="UniProtKB-UniRule"/>
</dbReference>
<dbReference type="InterPro" id="IPR001104">
    <property type="entry name" value="3-oxo-5_a-steroid_4-DH_C"/>
</dbReference>
<evidence type="ECO:0000313" key="11">
    <source>
        <dbReference type="EnsemblMetazoa" id="SCAU007289-PA"/>
    </source>
</evidence>
<keyword evidence="3 9" id="KW-0812">Transmembrane</keyword>
<gene>
    <name evidence="11" type="primary">106085989</name>
</gene>
<protein>
    <recommendedName>
        <fullName evidence="7 9">Polyprenal reductase</fullName>
        <ecNumber evidence="2 9">1.3.1.94</ecNumber>
    </recommendedName>
</protein>
<feature type="transmembrane region" description="Helical" evidence="9">
    <location>
        <begin position="264"/>
        <end position="289"/>
    </location>
</feature>
<keyword evidence="9" id="KW-0521">NADP</keyword>
<keyword evidence="9" id="KW-0560">Oxidoreductase</keyword>
<evidence type="ECO:0000256" key="2">
    <source>
        <dbReference type="ARBA" id="ARBA00012522"/>
    </source>
</evidence>
<feature type="domain" description="3-oxo-5-alpha-steroid 4-dehydrogenase C-terminal" evidence="10">
    <location>
        <begin position="207"/>
        <end position="322"/>
    </location>
</feature>
<evidence type="ECO:0000256" key="8">
    <source>
        <dbReference type="ARBA" id="ARBA00049427"/>
    </source>
</evidence>
<dbReference type="VEuPathDB" id="VectorBase:SCAU007289"/>
<evidence type="ECO:0000259" key="10">
    <source>
        <dbReference type="Pfam" id="PF02544"/>
    </source>
</evidence>
<comment type="pathway">
    <text evidence="9">Protein modification; protein glycosylation.</text>
</comment>
<reference evidence="11" key="1">
    <citation type="submission" date="2020-05" db="UniProtKB">
        <authorList>
            <consortium name="EnsemblMetazoa"/>
        </authorList>
    </citation>
    <scope>IDENTIFICATION</scope>
    <source>
        <strain evidence="11">USDA</strain>
    </source>
</reference>
<dbReference type="GO" id="GO:0005789">
    <property type="term" value="C:endoplasmic reticulum membrane"/>
    <property type="evidence" value="ECO:0007669"/>
    <property type="project" value="UniProtKB-SubCell"/>
</dbReference>
<comment type="catalytic activity">
    <reaction evidence="8 9">
        <text>a di-trans,poly-cis-dolichal + NADP(+) = a di-trans,poly-cis-polyprenal + NADPH + H(+)</text>
        <dbReference type="Rhea" id="RHEA:80727"/>
        <dbReference type="Rhea" id="RHEA-COMP:19536"/>
        <dbReference type="Rhea" id="RHEA-COMP:19537"/>
        <dbReference type="ChEBI" id="CHEBI:15378"/>
        <dbReference type="ChEBI" id="CHEBI:57783"/>
        <dbReference type="ChEBI" id="CHEBI:58349"/>
        <dbReference type="ChEBI" id="CHEBI:231623"/>
        <dbReference type="ChEBI" id="CHEBI:231637"/>
        <dbReference type="EC" id="1.3.1.94"/>
    </reaction>
    <physiologicalReaction direction="right-to-left" evidence="8 9">
        <dbReference type="Rhea" id="RHEA:80729"/>
    </physiologicalReaction>
</comment>
<comment type="subcellular location">
    <subcellularLocation>
        <location evidence="1">Endomembrane system</location>
        <topology evidence="1">Multi-pass membrane protein</topology>
    </subcellularLocation>
    <subcellularLocation>
        <location evidence="9">Endoplasmic reticulum membrane</location>
    </subcellularLocation>
</comment>
<comment type="function">
    <text evidence="9">Plays a key role in early steps of protein N-linked glycosylation by being involved in the conversion of polyprenol into dolichol. Acts as a polyprenal reductase that mediates the reduction of polyprenal into dolichal in a NADP-dependent mechanism. Dolichols are required for the synthesis of dolichol-linked monosaccharides and the oligosaccharide precursor used for N-glycosylation.</text>
</comment>
<dbReference type="GO" id="GO:0160198">
    <property type="term" value="F:polyprenal reductase activity"/>
    <property type="evidence" value="ECO:0007669"/>
    <property type="project" value="UniProtKB-EC"/>
</dbReference>
<evidence type="ECO:0000256" key="5">
    <source>
        <dbReference type="ARBA" id="ARBA00023136"/>
    </source>
</evidence>
<keyword evidence="4 9" id="KW-1133">Transmembrane helix</keyword>
<dbReference type="STRING" id="35570.A0A1I8PE86"/>
<dbReference type="Pfam" id="PF02544">
    <property type="entry name" value="Steroid_dh"/>
    <property type="match status" value="1"/>
</dbReference>
<accession>A0A1I8PE86</accession>
<dbReference type="Proteomes" id="UP000095300">
    <property type="component" value="Unassembled WGS sequence"/>
</dbReference>
<dbReference type="PANTHER" id="PTHR14624">
    <property type="entry name" value="DFG10 PROTEIN"/>
    <property type="match status" value="1"/>
</dbReference>
<dbReference type="GO" id="GO:0003865">
    <property type="term" value="F:3-oxo-5-alpha-steroid 4-dehydrogenase activity"/>
    <property type="evidence" value="ECO:0007669"/>
    <property type="project" value="TreeGrafter"/>
</dbReference>
<dbReference type="PROSITE" id="PS50244">
    <property type="entry name" value="S5A_REDUCTASE"/>
    <property type="match status" value="1"/>
</dbReference>
<dbReference type="EC" id="1.3.1.94" evidence="2 9"/>
<keyword evidence="12" id="KW-1185">Reference proteome</keyword>
<evidence type="ECO:0000256" key="9">
    <source>
        <dbReference type="RuleBase" id="RU367081"/>
    </source>
</evidence>
<feature type="transmembrane region" description="Helical" evidence="9">
    <location>
        <begin position="164"/>
        <end position="184"/>
    </location>
</feature>
<dbReference type="PANTHER" id="PTHR14624:SF0">
    <property type="entry name" value="POLYPRENOL REDUCTASE"/>
    <property type="match status" value="1"/>
</dbReference>
<dbReference type="UniPathway" id="UPA00378"/>
<evidence type="ECO:0000256" key="6">
    <source>
        <dbReference type="ARBA" id="ARBA00046320"/>
    </source>
</evidence>
<feature type="transmembrane region" description="Helical" evidence="9">
    <location>
        <begin position="16"/>
        <end position="39"/>
    </location>
</feature>
<dbReference type="InterPro" id="IPR039698">
    <property type="entry name" value="Dfg10/SRD5A3"/>
</dbReference>
<organism evidence="11 12">
    <name type="scientific">Stomoxys calcitrans</name>
    <name type="common">Stable fly</name>
    <name type="synonym">Conops calcitrans</name>
    <dbReference type="NCBI Taxonomy" id="35570"/>
    <lineage>
        <taxon>Eukaryota</taxon>
        <taxon>Metazoa</taxon>
        <taxon>Ecdysozoa</taxon>
        <taxon>Arthropoda</taxon>
        <taxon>Hexapoda</taxon>
        <taxon>Insecta</taxon>
        <taxon>Pterygota</taxon>
        <taxon>Neoptera</taxon>
        <taxon>Endopterygota</taxon>
        <taxon>Diptera</taxon>
        <taxon>Brachycera</taxon>
        <taxon>Muscomorpha</taxon>
        <taxon>Muscoidea</taxon>
        <taxon>Muscidae</taxon>
        <taxon>Stomoxys</taxon>
    </lineage>
</organism>
<evidence type="ECO:0000256" key="7">
    <source>
        <dbReference type="ARBA" id="ARBA00047186"/>
    </source>
</evidence>
<dbReference type="GO" id="GO:0006488">
    <property type="term" value="P:dolichol-linked oligosaccharide biosynthetic process"/>
    <property type="evidence" value="ECO:0007669"/>
    <property type="project" value="UniProtKB-UniRule"/>
</dbReference>
<proteinExistence type="inferred from homology"/>
<evidence type="ECO:0000256" key="1">
    <source>
        <dbReference type="ARBA" id="ARBA00004127"/>
    </source>
</evidence>
<sequence>MGAPENFFDVLGKWNITILNVLFIALSFLMVFFGALMALMEAKLPIGVKQFFRYGKHAYNSKKKNKLMSSLEVPKSWFSHFYIFALIFSWFSLFLVVQVTLFGKALPKYMETFLDYVAGGQSRKVLIDSNACLITMTLMCLQCSRRFYETNFVQIFSKKNKINVGHYFVGYLHYFGAILAVMANAEGFSRESSSSEVNFSKISLVQYFAIGLFLFSWWYQYQSNIILVNLRTDGKTGRVATEKHLLPKGGFFELVSSPHMLFEIGLYVALLVGFLSQSITWWLVVFWVISNQVYNAVCTQSWYKETFKNYPKHRKAIIPFIL</sequence>
<evidence type="ECO:0000313" key="12">
    <source>
        <dbReference type="Proteomes" id="UP000095300"/>
    </source>
</evidence>
<comment type="similarity">
    <text evidence="6 9">Belongs to the steroid 5-alpha reductase family. Polyprenal reductase subfamily.</text>
</comment>
<keyword evidence="5 9" id="KW-0472">Membrane</keyword>
<feature type="transmembrane region" description="Helical" evidence="9">
    <location>
        <begin position="81"/>
        <end position="105"/>
    </location>
</feature>
<evidence type="ECO:0000256" key="4">
    <source>
        <dbReference type="ARBA" id="ARBA00022989"/>
    </source>
</evidence>
<evidence type="ECO:0000256" key="3">
    <source>
        <dbReference type="ARBA" id="ARBA00022692"/>
    </source>
</evidence>
<name>A0A1I8PE86_STOCA</name>
<dbReference type="AlphaFoldDB" id="A0A1I8PE86"/>
<dbReference type="GO" id="GO:0102389">
    <property type="term" value="F:polyprenol reductase activity"/>
    <property type="evidence" value="ECO:0007669"/>
    <property type="project" value="UniProtKB-UniRule"/>
</dbReference>
<feature type="transmembrane region" description="Helical" evidence="9">
    <location>
        <begin position="204"/>
        <end position="221"/>
    </location>
</feature>
<keyword evidence="9" id="KW-0256">Endoplasmic reticulum</keyword>